<evidence type="ECO:0000256" key="2">
    <source>
        <dbReference type="ARBA" id="ARBA00017562"/>
    </source>
</evidence>
<dbReference type="PROSITE" id="PS50968">
    <property type="entry name" value="BIOTINYL_LIPOYL"/>
    <property type="match status" value="1"/>
</dbReference>
<dbReference type="OrthoDB" id="9811735at2"/>
<dbReference type="Proteomes" id="UP000051461">
    <property type="component" value="Unassembled WGS sequence"/>
</dbReference>
<dbReference type="InterPro" id="IPR000089">
    <property type="entry name" value="Biotin_lipoyl"/>
</dbReference>
<dbReference type="GO" id="GO:0003989">
    <property type="term" value="F:acetyl-CoA carboxylase activity"/>
    <property type="evidence" value="ECO:0007669"/>
    <property type="project" value="InterPro"/>
</dbReference>
<evidence type="ECO:0000313" key="11">
    <source>
        <dbReference type="EMBL" id="KRK39896.1"/>
    </source>
</evidence>
<dbReference type="STRING" id="1423726.FC07_GL002211"/>
<comment type="function">
    <text evidence="8">This protein is a component of the acetyl coenzyme A carboxylase complex; first, biotin carboxylase catalyzes the carboxylation of the carrier protein and then the transcarboxylase transfers the carboxyl group to form malonyl-CoA.</text>
</comment>
<dbReference type="RefSeq" id="WP_057904087.1">
    <property type="nucleotide sequence ID" value="NZ_AZDA01000033.1"/>
</dbReference>
<evidence type="ECO:0000256" key="1">
    <source>
        <dbReference type="ARBA" id="ARBA00005194"/>
    </source>
</evidence>
<dbReference type="PANTHER" id="PTHR45266:SF3">
    <property type="entry name" value="OXALOACETATE DECARBOXYLASE ALPHA CHAIN"/>
    <property type="match status" value="1"/>
</dbReference>
<dbReference type="PATRIC" id="fig|1423726.3.peg.2296"/>
<evidence type="ECO:0000313" key="12">
    <source>
        <dbReference type="Proteomes" id="UP000051461"/>
    </source>
</evidence>
<evidence type="ECO:0000256" key="8">
    <source>
        <dbReference type="RuleBase" id="RU364072"/>
    </source>
</evidence>
<comment type="pathway">
    <text evidence="1 8">Lipid metabolism; fatty acid biosynthesis.</text>
</comment>
<dbReference type="InterPro" id="IPR050709">
    <property type="entry name" value="Biotin_Carboxyl_Carrier/Decarb"/>
</dbReference>
<feature type="compositionally biased region" description="Low complexity" evidence="9">
    <location>
        <begin position="42"/>
        <end position="71"/>
    </location>
</feature>
<dbReference type="InterPro" id="IPR001882">
    <property type="entry name" value="Biotin_BS"/>
</dbReference>
<name>A0A0R1H0W6_9LACO</name>
<accession>A0A0R1H0W6</accession>
<feature type="compositionally biased region" description="Polar residues" evidence="9">
    <location>
        <begin position="32"/>
        <end position="41"/>
    </location>
</feature>
<dbReference type="UniPathway" id="UPA00094"/>
<dbReference type="GO" id="GO:0009317">
    <property type="term" value="C:acetyl-CoA carboxylase complex"/>
    <property type="evidence" value="ECO:0007669"/>
    <property type="project" value="InterPro"/>
</dbReference>
<dbReference type="PROSITE" id="PS00188">
    <property type="entry name" value="BIOTIN"/>
    <property type="match status" value="1"/>
</dbReference>
<keyword evidence="12" id="KW-1185">Reference proteome</keyword>
<dbReference type="SUPFAM" id="SSF51230">
    <property type="entry name" value="Single hybrid motif"/>
    <property type="match status" value="1"/>
</dbReference>
<dbReference type="Pfam" id="PF00364">
    <property type="entry name" value="Biotin_lipoyl"/>
    <property type="match status" value="1"/>
</dbReference>
<evidence type="ECO:0000256" key="3">
    <source>
        <dbReference type="ARBA" id="ARBA00022516"/>
    </source>
</evidence>
<evidence type="ECO:0000256" key="4">
    <source>
        <dbReference type="ARBA" id="ARBA00022832"/>
    </source>
</evidence>
<keyword evidence="5 8" id="KW-0443">Lipid metabolism</keyword>
<evidence type="ECO:0000256" key="5">
    <source>
        <dbReference type="ARBA" id="ARBA00023098"/>
    </source>
</evidence>
<evidence type="ECO:0000259" key="10">
    <source>
        <dbReference type="PROSITE" id="PS50968"/>
    </source>
</evidence>
<keyword evidence="4 8" id="KW-0276">Fatty acid metabolism</keyword>
<dbReference type="NCBIfam" id="TIGR00531">
    <property type="entry name" value="BCCP"/>
    <property type="match status" value="1"/>
</dbReference>
<dbReference type="Gene3D" id="2.40.50.100">
    <property type="match status" value="1"/>
</dbReference>
<feature type="region of interest" description="Disordered" evidence="9">
    <location>
        <begin position="32"/>
        <end position="74"/>
    </location>
</feature>
<organism evidence="11 12">
    <name type="scientific">Loigolactobacillus bifermentans DSM 20003</name>
    <dbReference type="NCBI Taxonomy" id="1423726"/>
    <lineage>
        <taxon>Bacteria</taxon>
        <taxon>Bacillati</taxon>
        <taxon>Bacillota</taxon>
        <taxon>Bacilli</taxon>
        <taxon>Lactobacillales</taxon>
        <taxon>Lactobacillaceae</taxon>
        <taxon>Loigolactobacillus</taxon>
    </lineage>
</organism>
<keyword evidence="6 8" id="KW-0275">Fatty acid biosynthesis</keyword>
<keyword evidence="7 8" id="KW-0092">Biotin</keyword>
<keyword evidence="3 8" id="KW-0444">Lipid biosynthesis</keyword>
<dbReference type="PANTHER" id="PTHR45266">
    <property type="entry name" value="OXALOACETATE DECARBOXYLASE ALPHA CHAIN"/>
    <property type="match status" value="1"/>
</dbReference>
<dbReference type="PRINTS" id="PR01071">
    <property type="entry name" value="ACOABIOTINCC"/>
</dbReference>
<reference evidence="11 12" key="1">
    <citation type="journal article" date="2015" name="Genome Announc.">
        <title>Expanding the biotechnology potential of lactobacilli through comparative genomics of 213 strains and associated genera.</title>
        <authorList>
            <person name="Sun Z."/>
            <person name="Harris H.M."/>
            <person name="McCann A."/>
            <person name="Guo C."/>
            <person name="Argimon S."/>
            <person name="Zhang W."/>
            <person name="Yang X."/>
            <person name="Jeffery I.B."/>
            <person name="Cooney J.C."/>
            <person name="Kagawa T.F."/>
            <person name="Liu W."/>
            <person name="Song Y."/>
            <person name="Salvetti E."/>
            <person name="Wrobel A."/>
            <person name="Rasinkangas P."/>
            <person name="Parkhill J."/>
            <person name="Rea M.C."/>
            <person name="O'Sullivan O."/>
            <person name="Ritari J."/>
            <person name="Douillard F.P."/>
            <person name="Paul Ross R."/>
            <person name="Yang R."/>
            <person name="Briner A.E."/>
            <person name="Felis G.E."/>
            <person name="de Vos W.M."/>
            <person name="Barrangou R."/>
            <person name="Klaenhammer T.R."/>
            <person name="Caufield P.W."/>
            <person name="Cui Y."/>
            <person name="Zhang H."/>
            <person name="O'Toole P.W."/>
        </authorList>
    </citation>
    <scope>NUCLEOTIDE SEQUENCE [LARGE SCALE GENOMIC DNA]</scope>
    <source>
        <strain evidence="11 12">DSM 20003</strain>
    </source>
</reference>
<gene>
    <name evidence="11" type="ORF">FC07_GL002211</name>
</gene>
<sequence>MELKEIQALLKQFDESSVREFHLRTGETELQFSKNKVQQQLPTETSTAAVSTPPAAAPAATETTPAPEKPAQPGQMIKAPLVGIVHLQSRPEAPVYKQVGDTVQVGEVICLIEAMKMMNEIKSDVSGVITAVLVDNDSLVDFHQPLFEVGTAESEA</sequence>
<feature type="domain" description="Lipoyl-binding" evidence="10">
    <location>
        <begin position="74"/>
        <end position="150"/>
    </location>
</feature>
<dbReference type="GO" id="GO:0006633">
    <property type="term" value="P:fatty acid biosynthetic process"/>
    <property type="evidence" value="ECO:0007669"/>
    <property type="project" value="UniProtKB-UniPathway"/>
</dbReference>
<proteinExistence type="predicted"/>
<dbReference type="AlphaFoldDB" id="A0A0R1H0W6"/>
<dbReference type="InterPro" id="IPR011053">
    <property type="entry name" value="Single_hybrid_motif"/>
</dbReference>
<evidence type="ECO:0000256" key="6">
    <source>
        <dbReference type="ARBA" id="ARBA00023160"/>
    </source>
</evidence>
<protein>
    <recommendedName>
        <fullName evidence="2 8">Biotin carboxyl carrier protein of acetyl-CoA carboxylase</fullName>
    </recommendedName>
</protein>
<comment type="caution">
    <text evidence="11">The sequence shown here is derived from an EMBL/GenBank/DDBJ whole genome shotgun (WGS) entry which is preliminary data.</text>
</comment>
<evidence type="ECO:0000256" key="7">
    <source>
        <dbReference type="ARBA" id="ARBA00023267"/>
    </source>
</evidence>
<evidence type="ECO:0000256" key="9">
    <source>
        <dbReference type="SAM" id="MobiDB-lite"/>
    </source>
</evidence>
<dbReference type="CDD" id="cd06850">
    <property type="entry name" value="biotinyl_domain"/>
    <property type="match status" value="1"/>
</dbReference>
<dbReference type="EMBL" id="AZDA01000033">
    <property type="protein sequence ID" value="KRK39896.1"/>
    <property type="molecule type" value="Genomic_DNA"/>
</dbReference>
<dbReference type="InterPro" id="IPR001249">
    <property type="entry name" value="AcCoA_biotinCC"/>
</dbReference>